<evidence type="ECO:0000313" key="2">
    <source>
        <dbReference type="Proteomes" id="UP001501747"/>
    </source>
</evidence>
<sequence length="148" mass="16118">MVRDVVAKVAPEELPVVDGLVLFDDATVVRRLRRGGHRRDPLGFGLGEVAVMITPVVWLVMEQIAEKAAGAAVDGTAKGAKALLRKLFRKRSAPVTIPPLSKDQLAEVRRRVYEAALQRGMSEERANEVADAVVARLLLESPDSDEPN</sequence>
<dbReference type="EMBL" id="BAABAL010000021">
    <property type="protein sequence ID" value="GAA4032742.1"/>
    <property type="molecule type" value="Genomic_DNA"/>
</dbReference>
<evidence type="ECO:0000313" key="1">
    <source>
        <dbReference type="EMBL" id="GAA4032742.1"/>
    </source>
</evidence>
<dbReference type="Proteomes" id="UP001501747">
    <property type="component" value="Unassembled WGS sequence"/>
</dbReference>
<keyword evidence="2" id="KW-1185">Reference proteome</keyword>
<gene>
    <name evidence="1" type="ORF">GCM10022247_67220</name>
</gene>
<proteinExistence type="predicted"/>
<protein>
    <submittedName>
        <fullName evidence="1">Uncharacterized protein</fullName>
    </submittedName>
</protein>
<reference evidence="2" key="1">
    <citation type="journal article" date="2019" name="Int. J. Syst. Evol. Microbiol.">
        <title>The Global Catalogue of Microorganisms (GCM) 10K type strain sequencing project: providing services to taxonomists for standard genome sequencing and annotation.</title>
        <authorList>
            <consortium name="The Broad Institute Genomics Platform"/>
            <consortium name="The Broad Institute Genome Sequencing Center for Infectious Disease"/>
            <person name="Wu L."/>
            <person name="Ma J."/>
        </authorList>
    </citation>
    <scope>NUCLEOTIDE SEQUENCE [LARGE SCALE GENOMIC DNA]</scope>
    <source>
        <strain evidence="2">JCM 17342</strain>
    </source>
</reference>
<comment type="caution">
    <text evidence="1">The sequence shown here is derived from an EMBL/GenBank/DDBJ whole genome shotgun (WGS) entry which is preliminary data.</text>
</comment>
<accession>A0ABP7TXQ2</accession>
<name>A0ABP7TXQ2_9PSEU</name>
<organism evidence="1 2">
    <name type="scientific">Allokutzneria multivorans</name>
    <dbReference type="NCBI Taxonomy" id="1142134"/>
    <lineage>
        <taxon>Bacteria</taxon>
        <taxon>Bacillati</taxon>
        <taxon>Actinomycetota</taxon>
        <taxon>Actinomycetes</taxon>
        <taxon>Pseudonocardiales</taxon>
        <taxon>Pseudonocardiaceae</taxon>
        <taxon>Allokutzneria</taxon>
    </lineage>
</organism>